<dbReference type="Gene3D" id="3.40.50.12170">
    <property type="entry name" value="Uncharacterised protein PF07075, DUF1343"/>
    <property type="match status" value="1"/>
</dbReference>
<dbReference type="Gene3D" id="3.90.1150.140">
    <property type="match status" value="1"/>
</dbReference>
<dbReference type="Pfam" id="PF20732">
    <property type="entry name" value="NamZ_C"/>
    <property type="match status" value="1"/>
</dbReference>
<organism evidence="3 4">
    <name type="scientific">Luteitalea pratensis</name>
    <dbReference type="NCBI Taxonomy" id="1855912"/>
    <lineage>
        <taxon>Bacteria</taxon>
        <taxon>Pseudomonadati</taxon>
        <taxon>Acidobacteriota</taxon>
        <taxon>Vicinamibacteria</taxon>
        <taxon>Vicinamibacterales</taxon>
        <taxon>Vicinamibacteraceae</taxon>
        <taxon>Luteitalea</taxon>
    </lineage>
</organism>
<name>A0A143PUM3_LUTPR</name>
<dbReference type="OrthoDB" id="9801061at2"/>
<dbReference type="PATRIC" id="fig|1813736.3.peg.6001"/>
<evidence type="ECO:0000259" key="2">
    <source>
        <dbReference type="Pfam" id="PF20732"/>
    </source>
</evidence>
<evidence type="ECO:0000259" key="1">
    <source>
        <dbReference type="Pfam" id="PF07075"/>
    </source>
</evidence>
<dbReference type="PIRSF" id="PIRSF016719">
    <property type="entry name" value="UCP016719"/>
    <property type="match status" value="1"/>
</dbReference>
<evidence type="ECO:0000313" key="4">
    <source>
        <dbReference type="Proteomes" id="UP000076079"/>
    </source>
</evidence>
<gene>
    <name evidence="3" type="ORF">LuPra_05712</name>
</gene>
<dbReference type="InterPro" id="IPR048503">
    <property type="entry name" value="NamZ_C"/>
</dbReference>
<dbReference type="STRING" id="1855912.LuPra_05712"/>
<sequence length="388" mass="42287">MPVTLGLTRLLASGRLKGARVGLVANPSSVDARFVHAVEQVTATDDVTLAAVFGPQHGFHSTLQDNMIETPHAEDATRRVPVYSLYSETREPTDPMLEGLDALVVDLQDVGTRVYTFIYTMAYCLKAAARRGLPVIVCDRPNPIGGRIVEGPTLAPGFESFVGLYPIALRHGLTIAELARLFNTQFGIGAPLETIAMEGWSRGDWWDATGVPWVMPSPNMPTLDAAVVYPGMVLFEGTLMSEGRGTTRPFELVGHPGIDAERFASGLNAQQLPGVHFRPAYFEPTFQKHARVTCGGCQLHVTDRERFRSVDAGIALLCAFRDALPGRVLPWRPPPYEYEYEKMPIDILAGSDGLRRAVDAGASPQEVSVACRLDAGSFDVMRTSSLLY</sequence>
<proteinExistence type="predicted"/>
<evidence type="ECO:0008006" key="5">
    <source>
        <dbReference type="Google" id="ProtNLM"/>
    </source>
</evidence>
<evidence type="ECO:0000313" key="3">
    <source>
        <dbReference type="EMBL" id="AMY12437.1"/>
    </source>
</evidence>
<dbReference type="EMBL" id="CP015136">
    <property type="protein sequence ID" value="AMY12437.1"/>
    <property type="molecule type" value="Genomic_DNA"/>
</dbReference>
<keyword evidence="4" id="KW-1185">Reference proteome</keyword>
<dbReference type="KEGG" id="abac:LuPra_05712"/>
<protein>
    <recommendedName>
        <fullName evidence="5">DUF1343 domain-containing protein</fullName>
    </recommendedName>
</protein>
<dbReference type="RefSeq" id="WP_110173893.1">
    <property type="nucleotide sequence ID" value="NZ_CP015136.1"/>
</dbReference>
<feature type="domain" description="Peptidoglycan beta-N-acetylmuramidase NamZ C-terminal" evidence="2">
    <location>
        <begin position="227"/>
        <end position="388"/>
    </location>
</feature>
<feature type="domain" description="Peptidoglycan beta-N-acetylmuramidase NamZ N-terminal" evidence="1">
    <location>
        <begin position="21"/>
        <end position="223"/>
    </location>
</feature>
<dbReference type="InterPro" id="IPR048502">
    <property type="entry name" value="NamZ_N"/>
</dbReference>
<reference evidence="4" key="2">
    <citation type="submission" date="2016-04" db="EMBL/GenBank/DDBJ databases">
        <title>First Complete Genome Sequence of a Subdivision 6 Acidobacterium.</title>
        <authorList>
            <person name="Huang S."/>
            <person name="Vieira S."/>
            <person name="Bunk B."/>
            <person name="Riedel T."/>
            <person name="Sproeer C."/>
            <person name="Overmann J."/>
        </authorList>
    </citation>
    <scope>NUCLEOTIDE SEQUENCE [LARGE SCALE GENOMIC DNA]</scope>
    <source>
        <strain evidence="4">DSM 100886 HEG_-6_39</strain>
    </source>
</reference>
<dbReference type="Proteomes" id="UP000076079">
    <property type="component" value="Chromosome"/>
</dbReference>
<dbReference type="Pfam" id="PF07075">
    <property type="entry name" value="NamZ_N"/>
    <property type="match status" value="1"/>
</dbReference>
<dbReference type="InterPro" id="IPR008302">
    <property type="entry name" value="NamZ"/>
</dbReference>
<dbReference type="AlphaFoldDB" id="A0A143PUM3"/>
<accession>A0A143PUM3</accession>
<dbReference type="GO" id="GO:0033922">
    <property type="term" value="F:peptidoglycan beta-N-acetylmuramidase activity"/>
    <property type="evidence" value="ECO:0007669"/>
    <property type="project" value="InterPro"/>
</dbReference>
<reference evidence="3 4" key="1">
    <citation type="journal article" date="2016" name="Genome Announc.">
        <title>First Complete Genome Sequence of a Subdivision 6 Acidobacterium Strain.</title>
        <authorList>
            <person name="Huang S."/>
            <person name="Vieira S."/>
            <person name="Bunk B."/>
            <person name="Riedel T."/>
            <person name="Sproer C."/>
            <person name="Overmann J."/>
        </authorList>
    </citation>
    <scope>NUCLEOTIDE SEQUENCE [LARGE SCALE GENOMIC DNA]</scope>
    <source>
        <strain evidence="4">DSM 100886 HEG_-6_39</strain>
    </source>
</reference>
<dbReference type="PANTHER" id="PTHR42915">
    <property type="entry name" value="HYPOTHETICAL 460 KDA PROTEIN IN FEUA-SIGW INTERGENIC REGION [PRECURSOR]"/>
    <property type="match status" value="1"/>
</dbReference>
<dbReference type="PANTHER" id="PTHR42915:SF1">
    <property type="entry name" value="PEPTIDOGLYCAN BETA-N-ACETYLMURAMIDASE NAMZ"/>
    <property type="match status" value="1"/>
</dbReference>